<dbReference type="OrthoDB" id="1040002at2"/>
<accession>A0A444VYD2</accession>
<reference evidence="1 2" key="1">
    <citation type="submission" date="2014-12" db="EMBL/GenBank/DDBJ databases">
        <title>Genome sequence of Flavobacterium anhuiense RCM74.</title>
        <authorList>
            <person name="Kim J.F."/>
            <person name="Song J.Y."/>
            <person name="Kwak M.-J."/>
            <person name="Lee S.-W."/>
        </authorList>
    </citation>
    <scope>NUCLEOTIDE SEQUENCE [LARGE SCALE GENOMIC DNA]</scope>
    <source>
        <strain evidence="1 2">RCM74</strain>
    </source>
</reference>
<dbReference type="EMBL" id="JUIV01000008">
    <property type="protein sequence ID" value="RYJ38579.1"/>
    <property type="molecule type" value="Genomic_DNA"/>
</dbReference>
<sequence>MISFNENMAYEKFTRKDKKKITEDWASEFPDFTIYKPMHLIRRNGPFLCGLHFATYSNNDSYEVIFHIHSLMTEFPIISLGVNNSLTNKHNVSESITLQWHHNHFKSISERMRQKITLLQKSNLKLEDLSEYIENNMSDWELYAFESLILLYFKLGKSKKAFDELTFYKNKISDWPENIKTKFNESTWKEDLILLMNHEKLDQTINSELEKFKLSEIKDFGII</sequence>
<name>A0A444VYD2_9FLAO</name>
<evidence type="ECO:0000313" key="2">
    <source>
        <dbReference type="Proteomes" id="UP000290433"/>
    </source>
</evidence>
<protein>
    <recommendedName>
        <fullName evidence="3">DUF4304 domain containing protein</fullName>
    </recommendedName>
</protein>
<dbReference type="RefSeq" id="WP_129747371.1">
    <property type="nucleotide sequence ID" value="NZ_JUIV01000008.1"/>
</dbReference>
<comment type="caution">
    <text evidence="1">The sequence shown here is derived from an EMBL/GenBank/DDBJ whole genome shotgun (WGS) entry which is preliminary data.</text>
</comment>
<gene>
    <name evidence="1" type="ORF">NU08_2556</name>
</gene>
<evidence type="ECO:0008006" key="3">
    <source>
        <dbReference type="Google" id="ProtNLM"/>
    </source>
</evidence>
<dbReference type="AlphaFoldDB" id="A0A444VYD2"/>
<organism evidence="1 2">
    <name type="scientific">Flavobacterium anhuiense</name>
    <dbReference type="NCBI Taxonomy" id="459526"/>
    <lineage>
        <taxon>Bacteria</taxon>
        <taxon>Pseudomonadati</taxon>
        <taxon>Bacteroidota</taxon>
        <taxon>Flavobacteriia</taxon>
        <taxon>Flavobacteriales</taxon>
        <taxon>Flavobacteriaceae</taxon>
        <taxon>Flavobacterium</taxon>
    </lineage>
</organism>
<proteinExistence type="predicted"/>
<evidence type="ECO:0000313" key="1">
    <source>
        <dbReference type="EMBL" id="RYJ38579.1"/>
    </source>
</evidence>
<dbReference type="Proteomes" id="UP000290433">
    <property type="component" value="Unassembled WGS sequence"/>
</dbReference>